<protein>
    <submittedName>
        <fullName evidence="1">Uncharacterized protein</fullName>
    </submittedName>
</protein>
<keyword evidence="2" id="KW-1185">Reference proteome</keyword>
<sequence length="217" mass="22267">MAVMAARLVLAFLLAAATVLSASAVDSKLTLHNLCPFAVYPLITPNTGLPSISDNTVTLNANGRGLVSFPFPPTTWSGRVVARTGCTSPADCETGLAAPETVVQLVVHSPDAGPAADLATYSVSLAEGFNIGAVVSPQFIGGGQCPALGCPVNLNDDCPADQRVVGKDGGVVACKGDAGYFKQRCPLTRVNGSDHEPVPQNCLAPGELKIVFCQTAM</sequence>
<reference evidence="1" key="1">
    <citation type="submission" date="2021-05" db="EMBL/GenBank/DDBJ databases">
        <authorList>
            <person name="Scholz U."/>
            <person name="Mascher M."/>
            <person name="Fiebig A."/>
        </authorList>
    </citation>
    <scope>NUCLEOTIDE SEQUENCE [LARGE SCALE GENOMIC DNA]</scope>
</reference>
<dbReference type="EnsemblPlants" id="AVESA.00010b.r2.5AG0818080.1">
    <property type="protein sequence ID" value="AVESA.00010b.r2.5AG0818080.1.CDS.1"/>
    <property type="gene ID" value="AVESA.00010b.r2.5AG0818080"/>
</dbReference>
<organism evidence="1 2">
    <name type="scientific">Avena sativa</name>
    <name type="common">Oat</name>
    <dbReference type="NCBI Taxonomy" id="4498"/>
    <lineage>
        <taxon>Eukaryota</taxon>
        <taxon>Viridiplantae</taxon>
        <taxon>Streptophyta</taxon>
        <taxon>Embryophyta</taxon>
        <taxon>Tracheophyta</taxon>
        <taxon>Spermatophyta</taxon>
        <taxon>Magnoliopsida</taxon>
        <taxon>Liliopsida</taxon>
        <taxon>Poales</taxon>
        <taxon>Poaceae</taxon>
        <taxon>BOP clade</taxon>
        <taxon>Pooideae</taxon>
        <taxon>Poodae</taxon>
        <taxon>Poeae</taxon>
        <taxon>Poeae Chloroplast Group 1 (Aveneae type)</taxon>
        <taxon>Aveninae</taxon>
        <taxon>Avena</taxon>
    </lineage>
</organism>
<evidence type="ECO:0000313" key="1">
    <source>
        <dbReference type="EnsemblPlants" id="AVESA.00010b.r2.5AG0818080.1.CDS.1"/>
    </source>
</evidence>
<dbReference type="Proteomes" id="UP001732700">
    <property type="component" value="Chromosome 5A"/>
</dbReference>
<proteinExistence type="predicted"/>
<evidence type="ECO:0000313" key="2">
    <source>
        <dbReference type="Proteomes" id="UP001732700"/>
    </source>
</evidence>
<name>A0ACD5XHH0_AVESA</name>
<reference evidence="1" key="2">
    <citation type="submission" date="2025-09" db="UniProtKB">
        <authorList>
            <consortium name="EnsemblPlants"/>
        </authorList>
    </citation>
    <scope>IDENTIFICATION</scope>
</reference>
<accession>A0ACD5XHH0</accession>